<evidence type="ECO:0000313" key="3">
    <source>
        <dbReference type="Proteomes" id="UP000257109"/>
    </source>
</evidence>
<protein>
    <submittedName>
        <fullName evidence="2">Uncharacterized protein</fullName>
    </submittedName>
</protein>
<dbReference type="Proteomes" id="UP000257109">
    <property type="component" value="Unassembled WGS sequence"/>
</dbReference>
<accession>A0A371EDI0</accession>
<proteinExistence type="predicted"/>
<evidence type="ECO:0000313" key="2">
    <source>
        <dbReference type="EMBL" id="RDX64069.1"/>
    </source>
</evidence>
<dbReference type="AlphaFoldDB" id="A0A371EDI0"/>
<evidence type="ECO:0000256" key="1">
    <source>
        <dbReference type="SAM" id="MobiDB-lite"/>
    </source>
</evidence>
<name>A0A371EDI0_MUCPR</name>
<gene>
    <name evidence="2" type="ORF">CR513_57421</name>
</gene>
<feature type="region of interest" description="Disordered" evidence="1">
    <location>
        <begin position="41"/>
        <end position="65"/>
    </location>
</feature>
<sequence>MEVSLVDTNPVLRKSETDFFQDISLCTLIFESGMSQTPRTWKVRECEEEEGKEEEAEEEKKGLSK</sequence>
<organism evidence="2 3">
    <name type="scientific">Mucuna pruriens</name>
    <name type="common">Velvet bean</name>
    <name type="synonym">Dolichos pruriens</name>
    <dbReference type="NCBI Taxonomy" id="157652"/>
    <lineage>
        <taxon>Eukaryota</taxon>
        <taxon>Viridiplantae</taxon>
        <taxon>Streptophyta</taxon>
        <taxon>Embryophyta</taxon>
        <taxon>Tracheophyta</taxon>
        <taxon>Spermatophyta</taxon>
        <taxon>Magnoliopsida</taxon>
        <taxon>eudicotyledons</taxon>
        <taxon>Gunneridae</taxon>
        <taxon>Pentapetalae</taxon>
        <taxon>rosids</taxon>
        <taxon>fabids</taxon>
        <taxon>Fabales</taxon>
        <taxon>Fabaceae</taxon>
        <taxon>Papilionoideae</taxon>
        <taxon>50 kb inversion clade</taxon>
        <taxon>NPAAA clade</taxon>
        <taxon>indigoferoid/millettioid clade</taxon>
        <taxon>Phaseoleae</taxon>
        <taxon>Mucuna</taxon>
    </lineage>
</organism>
<reference evidence="2" key="1">
    <citation type="submission" date="2018-05" db="EMBL/GenBank/DDBJ databases">
        <title>Draft genome of Mucuna pruriens seed.</title>
        <authorList>
            <person name="Nnadi N.E."/>
            <person name="Vos R."/>
            <person name="Hasami M.H."/>
            <person name="Devisetty U.K."/>
            <person name="Aguiy J.C."/>
        </authorList>
    </citation>
    <scope>NUCLEOTIDE SEQUENCE [LARGE SCALE GENOMIC DNA]</scope>
    <source>
        <strain evidence="2">JCA_2017</strain>
    </source>
</reference>
<keyword evidence="3" id="KW-1185">Reference proteome</keyword>
<feature type="non-terminal residue" evidence="2">
    <location>
        <position position="1"/>
    </location>
</feature>
<comment type="caution">
    <text evidence="2">The sequence shown here is derived from an EMBL/GenBank/DDBJ whole genome shotgun (WGS) entry which is preliminary data.</text>
</comment>
<dbReference type="EMBL" id="QJKJ01014568">
    <property type="protein sequence ID" value="RDX64069.1"/>
    <property type="molecule type" value="Genomic_DNA"/>
</dbReference>
<feature type="compositionally biased region" description="Acidic residues" evidence="1">
    <location>
        <begin position="46"/>
        <end position="57"/>
    </location>
</feature>